<dbReference type="Pfam" id="PF04307">
    <property type="entry name" value="YdjM"/>
    <property type="match status" value="1"/>
</dbReference>
<dbReference type="InterPro" id="IPR016956">
    <property type="entry name" value="YdjM"/>
</dbReference>
<evidence type="ECO:0000313" key="2">
    <source>
        <dbReference type="EMBL" id="MSU00307.1"/>
    </source>
</evidence>
<dbReference type="EMBL" id="VUNQ01000003">
    <property type="protein sequence ID" value="MSU00307.1"/>
    <property type="molecule type" value="Genomic_DNA"/>
</dbReference>
<name>A0A6N7XRD0_9FIRM</name>
<dbReference type="Proteomes" id="UP000469523">
    <property type="component" value="Unassembled WGS sequence"/>
</dbReference>
<dbReference type="PANTHER" id="PTHR35531">
    <property type="entry name" value="INNER MEMBRANE PROTEIN YBCI-RELATED"/>
    <property type="match status" value="1"/>
</dbReference>
<accession>A0A6N7XRD0</accession>
<reference evidence="2 3" key="1">
    <citation type="submission" date="2019-09" db="EMBL/GenBank/DDBJ databases">
        <title>In-depth cultivation of the pig gut microbiome towards novel bacterial diversity and tailored functional studies.</title>
        <authorList>
            <person name="Wylensek D."/>
            <person name="Hitch T.C.A."/>
            <person name="Clavel T."/>
        </authorList>
    </citation>
    <scope>NUCLEOTIDE SEQUENCE [LARGE SCALE GENOMIC DNA]</scope>
    <source>
        <strain evidence="2 3">WCA3-693-APC-4?</strain>
    </source>
</reference>
<feature type="transmembrane region" description="Helical" evidence="1">
    <location>
        <begin position="60"/>
        <end position="78"/>
    </location>
</feature>
<dbReference type="PIRSF" id="PIRSF030780">
    <property type="entry name" value="Md_memb_hyd_prd"/>
    <property type="match status" value="1"/>
</dbReference>
<feature type="transmembrane region" description="Helical" evidence="1">
    <location>
        <begin position="84"/>
        <end position="103"/>
    </location>
</feature>
<protein>
    <submittedName>
        <fullName evidence="2">Metal-dependent hydrolase</fullName>
    </submittedName>
</protein>
<keyword evidence="1" id="KW-0472">Membrane</keyword>
<proteinExistence type="predicted"/>
<sequence length="196" mass="21993">MTGKTHMAIGITAALTISYGQPLENQFIIVVASAISSLIPDLDHPKGKINQKILLIKNNFYRVLFYIFIGGIFIYLYYLMKSKIFLFLGIGSFLVGISSHRGFTHSIMGFLASTSIVSLGKLDYGLDAIYSGFIIGYFLHIVADLFTSKGVKLFYPLNNNISFPITIKTNSKFESMIFRLLVIYCVCILFIQIMII</sequence>
<gene>
    <name evidence="2" type="ORF">FYJ83_02360</name>
</gene>
<evidence type="ECO:0000313" key="3">
    <source>
        <dbReference type="Proteomes" id="UP000469523"/>
    </source>
</evidence>
<feature type="transmembrane region" description="Helical" evidence="1">
    <location>
        <begin position="124"/>
        <end position="143"/>
    </location>
</feature>
<organism evidence="2 3">
    <name type="scientific">Tissierella pigra</name>
    <dbReference type="NCBI Taxonomy" id="2607614"/>
    <lineage>
        <taxon>Bacteria</taxon>
        <taxon>Bacillati</taxon>
        <taxon>Bacillota</taxon>
        <taxon>Tissierellia</taxon>
        <taxon>Tissierellales</taxon>
        <taxon>Tissierellaceae</taxon>
        <taxon>Tissierella</taxon>
    </lineage>
</organism>
<dbReference type="AlphaFoldDB" id="A0A6N7XRD0"/>
<evidence type="ECO:0000256" key="1">
    <source>
        <dbReference type="SAM" id="Phobius"/>
    </source>
</evidence>
<dbReference type="GO" id="GO:0016787">
    <property type="term" value="F:hydrolase activity"/>
    <property type="evidence" value="ECO:0007669"/>
    <property type="project" value="UniProtKB-KW"/>
</dbReference>
<dbReference type="PANTHER" id="PTHR35531:SF1">
    <property type="entry name" value="INNER MEMBRANE PROTEIN YBCI-RELATED"/>
    <property type="match status" value="1"/>
</dbReference>
<keyword evidence="1" id="KW-0812">Transmembrane</keyword>
<keyword evidence="1" id="KW-1133">Transmembrane helix</keyword>
<dbReference type="RefSeq" id="WP_154438729.1">
    <property type="nucleotide sequence ID" value="NZ_VUNQ01000003.1"/>
</dbReference>
<feature type="transmembrane region" description="Helical" evidence="1">
    <location>
        <begin position="176"/>
        <end position="195"/>
    </location>
</feature>
<keyword evidence="3" id="KW-1185">Reference proteome</keyword>
<comment type="caution">
    <text evidence="2">The sequence shown here is derived from an EMBL/GenBank/DDBJ whole genome shotgun (WGS) entry which is preliminary data.</text>
</comment>
<keyword evidence="2" id="KW-0378">Hydrolase</keyword>
<dbReference type="InterPro" id="IPR007404">
    <property type="entry name" value="YdjM-like"/>
</dbReference>